<dbReference type="SMART" id="SM00849">
    <property type="entry name" value="Lactamase_B"/>
    <property type="match status" value="1"/>
</dbReference>
<evidence type="ECO:0000313" key="4">
    <source>
        <dbReference type="Proteomes" id="UP001596434"/>
    </source>
</evidence>
<dbReference type="Pfam" id="PF00753">
    <property type="entry name" value="Lactamase_B"/>
    <property type="match status" value="1"/>
</dbReference>
<dbReference type="Gene3D" id="2.60.40.1260">
    <property type="entry name" value="Lamin Tail domain"/>
    <property type="match status" value="1"/>
</dbReference>
<dbReference type="InterPro" id="IPR001322">
    <property type="entry name" value="Lamin_tail_dom"/>
</dbReference>
<dbReference type="Gene3D" id="3.60.15.10">
    <property type="entry name" value="Ribonuclease Z/Hydroxyacylglutathione hydrolase-like"/>
    <property type="match status" value="1"/>
</dbReference>
<feature type="region of interest" description="Disordered" evidence="1">
    <location>
        <begin position="29"/>
        <end position="54"/>
    </location>
</feature>
<dbReference type="InterPro" id="IPR052159">
    <property type="entry name" value="Competence_DNA_uptake"/>
</dbReference>
<dbReference type="InterPro" id="IPR036415">
    <property type="entry name" value="Lamin_tail_dom_sf"/>
</dbReference>
<comment type="caution">
    <text evidence="3">The sequence shown here is derived from an EMBL/GenBank/DDBJ whole genome shotgun (WGS) entry which is preliminary data.</text>
</comment>
<gene>
    <name evidence="3" type="ORF">ACFQKE_01880</name>
</gene>
<name>A0ABD5ZU53_9EURY</name>
<dbReference type="InterPro" id="IPR035681">
    <property type="entry name" value="ComA-like_MBL"/>
</dbReference>
<reference evidence="3 4" key="1">
    <citation type="journal article" date="2019" name="Int. J. Syst. Evol. Microbiol.">
        <title>The Global Catalogue of Microorganisms (GCM) 10K type strain sequencing project: providing services to taxonomists for standard genome sequencing and annotation.</title>
        <authorList>
            <consortium name="The Broad Institute Genomics Platform"/>
            <consortium name="The Broad Institute Genome Sequencing Center for Infectious Disease"/>
            <person name="Wu L."/>
            <person name="Ma J."/>
        </authorList>
    </citation>
    <scope>NUCLEOTIDE SEQUENCE [LARGE SCALE GENOMIC DNA]</scope>
    <source>
        <strain evidence="3 4">GX21</strain>
    </source>
</reference>
<dbReference type="Pfam" id="PF00932">
    <property type="entry name" value="LTD"/>
    <property type="match status" value="1"/>
</dbReference>
<dbReference type="CDD" id="cd07731">
    <property type="entry name" value="ComA-like_MBL-fold"/>
    <property type="match status" value="1"/>
</dbReference>
<dbReference type="RefSeq" id="WP_379702261.1">
    <property type="nucleotide sequence ID" value="NZ_JBHTAT010000001.1"/>
</dbReference>
<dbReference type="InterPro" id="IPR036866">
    <property type="entry name" value="RibonucZ/Hydroxyglut_hydro"/>
</dbReference>
<dbReference type="Proteomes" id="UP001596434">
    <property type="component" value="Unassembled WGS sequence"/>
</dbReference>
<dbReference type="PROSITE" id="PS51257">
    <property type="entry name" value="PROKAR_LIPOPROTEIN"/>
    <property type="match status" value="1"/>
</dbReference>
<evidence type="ECO:0000259" key="2">
    <source>
        <dbReference type="PROSITE" id="PS51841"/>
    </source>
</evidence>
<dbReference type="PANTHER" id="PTHR30619:SF1">
    <property type="entry name" value="RECOMBINATION PROTEIN 2"/>
    <property type="match status" value="1"/>
</dbReference>
<organism evidence="3 4">
    <name type="scientific">Haloplanus litoreus</name>
    <dbReference type="NCBI Taxonomy" id="767515"/>
    <lineage>
        <taxon>Archaea</taxon>
        <taxon>Methanobacteriati</taxon>
        <taxon>Methanobacteriota</taxon>
        <taxon>Stenosarchaea group</taxon>
        <taxon>Halobacteria</taxon>
        <taxon>Halobacteriales</taxon>
        <taxon>Haloferacaceae</taxon>
        <taxon>Haloplanus</taxon>
    </lineage>
</organism>
<feature type="domain" description="LTD" evidence="2">
    <location>
        <begin position="347"/>
        <end position="472"/>
    </location>
</feature>
<dbReference type="PROSITE" id="PS51841">
    <property type="entry name" value="LTD"/>
    <property type="match status" value="1"/>
</dbReference>
<protein>
    <submittedName>
        <fullName evidence="3">Lamin tail domain-containing protein</fullName>
    </submittedName>
</protein>
<evidence type="ECO:0000313" key="3">
    <source>
        <dbReference type="EMBL" id="MFC7254067.1"/>
    </source>
</evidence>
<evidence type="ECO:0000256" key="1">
    <source>
        <dbReference type="SAM" id="MobiDB-lite"/>
    </source>
</evidence>
<feature type="compositionally biased region" description="Low complexity" evidence="1">
    <location>
        <begin position="29"/>
        <end position="41"/>
    </location>
</feature>
<dbReference type="PANTHER" id="PTHR30619">
    <property type="entry name" value="DNA INTERNALIZATION/COMPETENCE PROTEIN COMEC/REC2"/>
    <property type="match status" value="1"/>
</dbReference>
<feature type="region of interest" description="Disordered" evidence="1">
    <location>
        <begin position="316"/>
        <end position="339"/>
    </location>
</feature>
<accession>A0ABD5ZU53</accession>
<sequence length="472" mass="48607">MPVSRRHLAVALALAVLLAGCSGAPVPAPGGTATSTPTPTVAGPPPSPDEPGGNGTFSVHFVNVGQGSATLLVGPTGETLLVDTGDFTDEGRHVLDYLRRQGIDRLDALVSTHADADHIGGNAAVIEYYETEAGGVGTVYDSGLVASTRTYERYLDAVETHDVPLYVTHRGDEIPLAGVDVDVLGPPETPLAGGDRNENSVVLRASFGETSVLLTGDAEDAGESTLVRTEGAALRSTVLAVGHHGSRGSTDPVFLGAVDPRVAVISSAADSRYGHPHAETLSRLADRSVRTYWTATHGHVVLVSDGARTTVATQRAAPTDPVRLREGDPVPPGTTDPVTARVTVDATDGATTPPVTDGGRDQGGLRLVTVHADAEGDDRNNLDDEYLVLANGGTEPLDLSGWTVADAAGATYTVPAGTTLAPGATLTLHTGAGTDTATDLYWGSTRPVWNNDGDTVIVTTANGERVLTEGYA</sequence>
<keyword evidence="4" id="KW-1185">Reference proteome</keyword>
<dbReference type="SUPFAM" id="SSF74853">
    <property type="entry name" value="Lamin A/C globular tail domain"/>
    <property type="match status" value="1"/>
</dbReference>
<dbReference type="InterPro" id="IPR001279">
    <property type="entry name" value="Metallo-B-lactamas"/>
</dbReference>
<dbReference type="AlphaFoldDB" id="A0ABD5ZU53"/>
<dbReference type="GeneID" id="96952361"/>
<dbReference type="SUPFAM" id="SSF56281">
    <property type="entry name" value="Metallo-hydrolase/oxidoreductase"/>
    <property type="match status" value="1"/>
</dbReference>
<dbReference type="EMBL" id="JBHTAT010000001">
    <property type="protein sequence ID" value="MFC7254067.1"/>
    <property type="molecule type" value="Genomic_DNA"/>
</dbReference>
<proteinExistence type="predicted"/>